<name>A0A494UZ49_9ACTN</name>
<dbReference type="SUPFAM" id="SSF56112">
    <property type="entry name" value="Protein kinase-like (PK-like)"/>
    <property type="match status" value="1"/>
</dbReference>
<protein>
    <recommendedName>
        <fullName evidence="1">non-specific serine/threonine protein kinase</fullName>
        <ecNumber evidence="1">2.7.11.1</ecNumber>
    </recommendedName>
</protein>
<reference evidence="9 10" key="1">
    <citation type="submission" date="2017-09" db="EMBL/GenBank/DDBJ databases">
        <authorList>
            <person name="Zhang H."/>
            <person name="Hu S."/>
            <person name="Xu J."/>
            <person name="He Z."/>
        </authorList>
    </citation>
    <scope>NUCLEOTIDE SEQUENCE [LARGE SCALE GENOMIC DNA]</scope>
    <source>
        <strain evidence="9 10">TXX3120</strain>
    </source>
</reference>
<dbReference type="Pfam" id="PF00069">
    <property type="entry name" value="Pkinase"/>
    <property type="match status" value="1"/>
</dbReference>
<dbReference type="GO" id="GO:0005524">
    <property type="term" value="F:ATP binding"/>
    <property type="evidence" value="ECO:0007669"/>
    <property type="project" value="UniProtKB-UniRule"/>
</dbReference>
<keyword evidence="6 7" id="KW-0067">ATP-binding</keyword>
<dbReference type="PANTHER" id="PTHR43289:SF6">
    <property type="entry name" value="SERINE_THREONINE-PROTEIN KINASE NEKL-3"/>
    <property type="match status" value="1"/>
</dbReference>
<evidence type="ECO:0000313" key="9">
    <source>
        <dbReference type="EMBL" id="AYL35814.1"/>
    </source>
</evidence>
<evidence type="ECO:0000259" key="8">
    <source>
        <dbReference type="PROSITE" id="PS50011"/>
    </source>
</evidence>
<dbReference type="RefSeq" id="WP_121545773.1">
    <property type="nucleotide sequence ID" value="NZ_CP023407.1"/>
</dbReference>
<gene>
    <name evidence="9" type="ORF">CNQ36_10385</name>
</gene>
<dbReference type="InterPro" id="IPR000719">
    <property type="entry name" value="Prot_kinase_dom"/>
</dbReference>
<accession>A0A494UZ49</accession>
<dbReference type="PROSITE" id="PS00107">
    <property type="entry name" value="PROTEIN_KINASE_ATP"/>
    <property type="match status" value="1"/>
</dbReference>
<keyword evidence="2 9" id="KW-0723">Serine/threonine-protein kinase</keyword>
<dbReference type="PANTHER" id="PTHR43289">
    <property type="entry name" value="MITOGEN-ACTIVATED PROTEIN KINASE KINASE KINASE 20-RELATED"/>
    <property type="match status" value="1"/>
</dbReference>
<keyword evidence="5 9" id="KW-0418">Kinase</keyword>
<dbReference type="CDD" id="cd14014">
    <property type="entry name" value="STKc_PknB_like"/>
    <property type="match status" value="1"/>
</dbReference>
<feature type="binding site" evidence="7">
    <location>
        <position position="40"/>
    </location>
    <ligand>
        <name>ATP</name>
        <dbReference type="ChEBI" id="CHEBI:30616"/>
    </ligand>
</feature>
<dbReference type="InterPro" id="IPR011009">
    <property type="entry name" value="Kinase-like_dom_sf"/>
</dbReference>
<dbReference type="Gene3D" id="3.30.200.20">
    <property type="entry name" value="Phosphorylase Kinase, domain 1"/>
    <property type="match status" value="1"/>
</dbReference>
<dbReference type="KEGG" id="sfug:CNQ36_10385"/>
<keyword evidence="4 7" id="KW-0547">Nucleotide-binding</keyword>
<evidence type="ECO:0000256" key="7">
    <source>
        <dbReference type="PROSITE-ProRule" id="PRU10141"/>
    </source>
</evidence>
<dbReference type="GeneID" id="93883219"/>
<evidence type="ECO:0000256" key="5">
    <source>
        <dbReference type="ARBA" id="ARBA00022777"/>
    </source>
</evidence>
<evidence type="ECO:0000256" key="6">
    <source>
        <dbReference type="ARBA" id="ARBA00022840"/>
    </source>
</evidence>
<evidence type="ECO:0000256" key="3">
    <source>
        <dbReference type="ARBA" id="ARBA00022679"/>
    </source>
</evidence>
<dbReference type="EC" id="2.7.11.1" evidence="1"/>
<dbReference type="SMART" id="SM00220">
    <property type="entry name" value="S_TKc"/>
    <property type="match status" value="1"/>
</dbReference>
<dbReference type="InterPro" id="IPR017441">
    <property type="entry name" value="Protein_kinase_ATP_BS"/>
</dbReference>
<evidence type="ECO:0000313" key="10">
    <source>
        <dbReference type="Proteomes" id="UP000282170"/>
    </source>
</evidence>
<dbReference type="FunFam" id="1.10.510.10:FF:000021">
    <property type="entry name" value="Serine/threonine protein kinase"/>
    <property type="match status" value="1"/>
</dbReference>
<organism evidence="9 10">
    <name type="scientific">Streptomyces fungicidicus</name>
    <dbReference type="NCBI Taxonomy" id="68203"/>
    <lineage>
        <taxon>Bacteria</taxon>
        <taxon>Bacillati</taxon>
        <taxon>Actinomycetota</taxon>
        <taxon>Actinomycetes</taxon>
        <taxon>Kitasatosporales</taxon>
        <taxon>Streptomycetaceae</taxon>
        <taxon>Streptomyces</taxon>
    </lineage>
</organism>
<keyword evidence="3" id="KW-0808">Transferase</keyword>
<sequence length="322" mass="34989">MDIGTLIAKRYRIKGPIGHGGMGQVWMADDEHLGRGVAVKTMTPANSLTPTQLAHDAARFEREAKAVARLDHTGLAAVYDLGAETGTHYLVMQYVQGLDLGDYIAEREQLTLEEAASVGVQICSVLAAAHTRQVVHRDLKPGNVRIRTDGIVKVLDFGVAAILDSDAAKLTMTGERLGTVQYMAPEQVMGGSVDPRTDLYALGCLLYEMLTGGPVFEHESPLMVPSLHTEADPEPLRVRRPDVPEDVEALILELLAKKPADRPVHAGDVYRRLAVHLPAPGAPEGALVPWAEADPRRPFRHPMAPDARPVRQWARVAARNGP</sequence>
<dbReference type="EMBL" id="CP023407">
    <property type="protein sequence ID" value="AYL35814.1"/>
    <property type="molecule type" value="Genomic_DNA"/>
</dbReference>
<feature type="domain" description="Protein kinase" evidence="8">
    <location>
        <begin position="11"/>
        <end position="279"/>
    </location>
</feature>
<dbReference type="PROSITE" id="PS50011">
    <property type="entry name" value="PROTEIN_KINASE_DOM"/>
    <property type="match status" value="1"/>
</dbReference>
<evidence type="ECO:0000256" key="1">
    <source>
        <dbReference type="ARBA" id="ARBA00012513"/>
    </source>
</evidence>
<dbReference type="GO" id="GO:0004674">
    <property type="term" value="F:protein serine/threonine kinase activity"/>
    <property type="evidence" value="ECO:0007669"/>
    <property type="project" value="UniProtKB-KW"/>
</dbReference>
<dbReference type="AlphaFoldDB" id="A0A494UZ49"/>
<evidence type="ECO:0000256" key="4">
    <source>
        <dbReference type="ARBA" id="ARBA00022741"/>
    </source>
</evidence>
<evidence type="ECO:0000256" key="2">
    <source>
        <dbReference type="ARBA" id="ARBA00022527"/>
    </source>
</evidence>
<proteinExistence type="predicted"/>
<dbReference type="Proteomes" id="UP000282170">
    <property type="component" value="Chromosome"/>
</dbReference>
<dbReference type="Gene3D" id="1.10.510.10">
    <property type="entry name" value="Transferase(Phosphotransferase) domain 1"/>
    <property type="match status" value="1"/>
</dbReference>
<keyword evidence="10" id="KW-1185">Reference proteome</keyword>